<organism evidence="2 3">
    <name type="scientific">Mycena pura</name>
    <dbReference type="NCBI Taxonomy" id="153505"/>
    <lineage>
        <taxon>Eukaryota</taxon>
        <taxon>Fungi</taxon>
        <taxon>Dikarya</taxon>
        <taxon>Basidiomycota</taxon>
        <taxon>Agaricomycotina</taxon>
        <taxon>Agaricomycetes</taxon>
        <taxon>Agaricomycetidae</taxon>
        <taxon>Agaricales</taxon>
        <taxon>Marasmiineae</taxon>
        <taxon>Mycenaceae</taxon>
        <taxon>Mycena</taxon>
    </lineage>
</organism>
<keyword evidence="3" id="KW-1185">Reference proteome</keyword>
<feature type="compositionally biased region" description="Basic residues" evidence="1">
    <location>
        <begin position="104"/>
        <end position="125"/>
    </location>
</feature>
<evidence type="ECO:0000313" key="2">
    <source>
        <dbReference type="EMBL" id="KAJ7230484.1"/>
    </source>
</evidence>
<gene>
    <name evidence="2" type="ORF">GGX14DRAFT_553966</name>
</gene>
<sequence>MCYDRILPCGTVHASPSPHSVHAFVADHTTTREQPHGADVLREQVHGHGVGGALQGCASLYIALDCGKGNKDTLSTRRPGAHRAALSCCVATREFPRPQCAEVKHHRRSHRPAHRHSVRRMRRTMTHPTPRKTSAFKRLASVSASRSAKLPRSDMRLDFWDCCAWSESAAAIASAPPPSCSVLCLRRMRAAATFPSSRLSRCPCRMCSRYVMQRLWRLFVWLRYHCNYASFCRPHSLPIPIQVHSPFPNDTAIEHHASASSSCFSEPTKGLPGPPHYMQRRCRLITLTLPHPGTMPCTLARRGYDALGAQHNRSAHHCHASTHAGYACTTRSSLAGVSAQLRSPVAVLTTPRPRSRCAKISTADGSHLFPRHLCASMYLCCTALERPRPHADQGVIERLWLQSTLRLGGQRNSSRALRNCAERANGWSRNEERLTGLHLVLLVTESSNIEMTSSSFDFEDIVLDCEKGNEGTLPCLHRAESHRSRRRRAARGNTACALRRRQRVRIPSFGIVIALRLHPGVTRKEPRSGERLAGLHPVPLLKTPALSLPHPRMRAETTTLSAYQVSHDFLRASVSARQHTRALPHLSDHVRRLRSGRAPPFKLAAPSSVAWNPQAEYHERKAREAHVVHTIVETTIKVFDEAHNPCHFNASLDREFTPRLRLLASMQASPCQWSHFTETSDDQYLVKIDHSLQVHPIRNCLASRSGNLKQKLARQSFSLHSIDNLEVGGVAESNGNRM</sequence>
<reference evidence="2" key="1">
    <citation type="submission" date="2023-03" db="EMBL/GenBank/DDBJ databases">
        <title>Massive genome expansion in bonnet fungi (Mycena s.s.) driven by repeated elements and novel gene families across ecological guilds.</title>
        <authorList>
            <consortium name="Lawrence Berkeley National Laboratory"/>
            <person name="Harder C.B."/>
            <person name="Miyauchi S."/>
            <person name="Viragh M."/>
            <person name="Kuo A."/>
            <person name="Thoen E."/>
            <person name="Andreopoulos B."/>
            <person name="Lu D."/>
            <person name="Skrede I."/>
            <person name="Drula E."/>
            <person name="Henrissat B."/>
            <person name="Morin E."/>
            <person name="Kohler A."/>
            <person name="Barry K."/>
            <person name="LaButti K."/>
            <person name="Morin E."/>
            <person name="Salamov A."/>
            <person name="Lipzen A."/>
            <person name="Mereny Z."/>
            <person name="Hegedus B."/>
            <person name="Baldrian P."/>
            <person name="Stursova M."/>
            <person name="Weitz H."/>
            <person name="Taylor A."/>
            <person name="Grigoriev I.V."/>
            <person name="Nagy L.G."/>
            <person name="Martin F."/>
            <person name="Kauserud H."/>
        </authorList>
    </citation>
    <scope>NUCLEOTIDE SEQUENCE</scope>
    <source>
        <strain evidence="2">9144</strain>
    </source>
</reference>
<dbReference type="Proteomes" id="UP001219525">
    <property type="component" value="Unassembled WGS sequence"/>
</dbReference>
<dbReference type="EMBL" id="JARJCW010000001">
    <property type="protein sequence ID" value="KAJ7230484.1"/>
    <property type="molecule type" value="Genomic_DNA"/>
</dbReference>
<evidence type="ECO:0000313" key="3">
    <source>
        <dbReference type="Proteomes" id="UP001219525"/>
    </source>
</evidence>
<dbReference type="AlphaFoldDB" id="A0AAD6YVC7"/>
<feature type="region of interest" description="Disordered" evidence="1">
    <location>
        <begin position="101"/>
        <end position="134"/>
    </location>
</feature>
<name>A0AAD6YVC7_9AGAR</name>
<proteinExistence type="predicted"/>
<accession>A0AAD6YVC7</accession>
<evidence type="ECO:0000256" key="1">
    <source>
        <dbReference type="SAM" id="MobiDB-lite"/>
    </source>
</evidence>
<comment type="caution">
    <text evidence="2">The sequence shown here is derived from an EMBL/GenBank/DDBJ whole genome shotgun (WGS) entry which is preliminary data.</text>
</comment>
<protein>
    <submittedName>
        <fullName evidence="2">Uncharacterized protein</fullName>
    </submittedName>
</protein>